<keyword evidence="10 14" id="KW-1133">Transmembrane helix</keyword>
<dbReference type="PIRSF" id="PIRSF028810">
    <property type="entry name" value="Alpha1_2_glucosyltferase_Alg10"/>
    <property type="match status" value="1"/>
</dbReference>
<protein>
    <recommendedName>
        <fullName evidence="5 14">Dol-P-Glc:Glc(2)Man(9)GlcNAc(2)-PP-Dol alpha-1,2-glucosyltransferase</fullName>
        <ecNumber evidence="4 14">2.4.1.256</ecNumber>
    </recommendedName>
</protein>
<evidence type="ECO:0000256" key="4">
    <source>
        <dbReference type="ARBA" id="ARBA00011967"/>
    </source>
</evidence>
<evidence type="ECO:0000256" key="8">
    <source>
        <dbReference type="ARBA" id="ARBA00022692"/>
    </source>
</evidence>
<evidence type="ECO:0000256" key="14">
    <source>
        <dbReference type="PIRNR" id="PIRNR028810"/>
    </source>
</evidence>
<dbReference type="AlphaFoldDB" id="A0AAV1T232"/>
<feature type="transmembrane region" description="Helical" evidence="14">
    <location>
        <begin position="298"/>
        <end position="318"/>
    </location>
</feature>
<evidence type="ECO:0000256" key="12">
    <source>
        <dbReference type="ARBA" id="ARBA00044727"/>
    </source>
</evidence>
<dbReference type="PANTHER" id="PTHR12989:SF10">
    <property type="entry name" value="DOL-P-GLC:GLC(2)MAN(9)GLCNAC(2)-PP-DOL ALPHA-1,2-GLUCOSYLTRANSFERASE-RELATED"/>
    <property type="match status" value="1"/>
</dbReference>
<feature type="transmembrane region" description="Helical" evidence="14">
    <location>
        <begin position="142"/>
        <end position="165"/>
    </location>
</feature>
<evidence type="ECO:0000256" key="2">
    <source>
        <dbReference type="ARBA" id="ARBA00004922"/>
    </source>
</evidence>
<proteinExistence type="inferred from homology"/>
<evidence type="ECO:0000313" key="15">
    <source>
        <dbReference type="EMBL" id="CAK7898707.1"/>
    </source>
</evidence>
<dbReference type="GO" id="GO:0106073">
    <property type="term" value="F:dolichyl pyrophosphate Glc2Man9GlcNAc2 alpha-1,2-glucosyltransferase activity"/>
    <property type="evidence" value="ECO:0007669"/>
    <property type="project" value="UniProtKB-UniRule"/>
</dbReference>
<keyword evidence="8 14" id="KW-0812">Transmembrane</keyword>
<feature type="transmembrane region" description="Helical" evidence="14">
    <location>
        <begin position="263"/>
        <end position="286"/>
    </location>
</feature>
<evidence type="ECO:0000256" key="11">
    <source>
        <dbReference type="ARBA" id="ARBA00023136"/>
    </source>
</evidence>
<organism evidence="15 16">
    <name type="scientific">Peronospora matthiolae</name>
    <dbReference type="NCBI Taxonomy" id="2874970"/>
    <lineage>
        <taxon>Eukaryota</taxon>
        <taxon>Sar</taxon>
        <taxon>Stramenopiles</taxon>
        <taxon>Oomycota</taxon>
        <taxon>Peronosporomycetes</taxon>
        <taxon>Peronosporales</taxon>
        <taxon>Peronosporaceae</taxon>
        <taxon>Peronospora</taxon>
    </lineage>
</organism>
<feature type="transmembrane region" description="Helical" evidence="14">
    <location>
        <begin position="102"/>
        <end position="122"/>
    </location>
</feature>
<keyword evidence="11 14" id="KW-0472">Membrane</keyword>
<dbReference type="GO" id="GO:0005789">
    <property type="term" value="C:endoplasmic reticulum membrane"/>
    <property type="evidence" value="ECO:0007669"/>
    <property type="project" value="UniProtKB-SubCell"/>
</dbReference>
<evidence type="ECO:0000256" key="5">
    <source>
        <dbReference type="ARBA" id="ARBA00018512"/>
    </source>
</evidence>
<comment type="subcellular location">
    <subcellularLocation>
        <location evidence="1">Endoplasmic reticulum membrane</location>
        <topology evidence="1">Multi-pass membrane protein</topology>
    </subcellularLocation>
</comment>
<evidence type="ECO:0000313" key="16">
    <source>
        <dbReference type="Proteomes" id="UP001162060"/>
    </source>
</evidence>
<dbReference type="EMBL" id="CAKLBY020000016">
    <property type="protein sequence ID" value="CAK7898707.1"/>
    <property type="molecule type" value="Genomic_DNA"/>
</dbReference>
<dbReference type="InterPro" id="IPR016900">
    <property type="entry name" value="Alg10"/>
</dbReference>
<name>A0AAV1T232_9STRA</name>
<comment type="caution">
    <text evidence="14">Lacks conserved residue(s) required for the propagation of feature annotation.</text>
</comment>
<accession>A0AAV1T232</accession>
<dbReference type="PANTHER" id="PTHR12989">
    <property type="entry name" value="ALPHA-1,2-GLUCOSYLTRANSFERASE ALG10"/>
    <property type="match status" value="1"/>
</dbReference>
<keyword evidence="7" id="KW-0808">Transferase</keyword>
<feature type="transmembrane region" description="Helical" evidence="14">
    <location>
        <begin position="450"/>
        <end position="473"/>
    </location>
</feature>
<evidence type="ECO:0000256" key="3">
    <source>
        <dbReference type="ARBA" id="ARBA00010600"/>
    </source>
</evidence>
<evidence type="ECO:0000256" key="10">
    <source>
        <dbReference type="ARBA" id="ARBA00022989"/>
    </source>
</evidence>
<feature type="transmembrane region" description="Helical" evidence="14">
    <location>
        <begin position="12"/>
        <end position="35"/>
    </location>
</feature>
<reference evidence="15" key="1">
    <citation type="submission" date="2024-01" db="EMBL/GenBank/DDBJ databases">
        <authorList>
            <person name="Webb A."/>
        </authorList>
    </citation>
    <scope>NUCLEOTIDE SEQUENCE</scope>
    <source>
        <strain evidence="15">Pm1</strain>
    </source>
</reference>
<evidence type="ECO:0000256" key="7">
    <source>
        <dbReference type="ARBA" id="ARBA00022679"/>
    </source>
</evidence>
<keyword evidence="6 14" id="KW-0328">Glycosyltransferase</keyword>
<evidence type="ECO:0000256" key="13">
    <source>
        <dbReference type="ARBA" id="ARBA00048064"/>
    </source>
</evidence>
<comment type="pathway">
    <text evidence="2">Protein modification; protein glycosylation.</text>
</comment>
<evidence type="ECO:0000256" key="9">
    <source>
        <dbReference type="ARBA" id="ARBA00022824"/>
    </source>
</evidence>
<keyword evidence="9" id="KW-0256">Endoplasmic reticulum</keyword>
<feature type="transmembrane region" description="Helical" evidence="14">
    <location>
        <begin position="73"/>
        <end position="90"/>
    </location>
</feature>
<dbReference type="Pfam" id="PF04922">
    <property type="entry name" value="DIE2_ALG10"/>
    <property type="match status" value="1"/>
</dbReference>
<feature type="transmembrane region" description="Helical" evidence="14">
    <location>
        <begin position="338"/>
        <end position="356"/>
    </location>
</feature>
<evidence type="ECO:0000256" key="1">
    <source>
        <dbReference type="ARBA" id="ARBA00004477"/>
    </source>
</evidence>
<gene>
    <name evidence="15" type="ORF">PM001_LOCUS1714</name>
</gene>
<sequence>MAMSTAAPSPPYAFASVVPIIASLAALYSWLLTIVNQIVPGPYMDEIFHIPQAQKYCTGQFHEWDPKITTFPGLYLVSTLYTNALSWMNMGDHFCSVSVLRSVNVVFALANVVLCVLLRRHISPLDHNILLHAVRVAVFPPLFFFSFLFYTESGATFFVLLTVWLAERVELLQHPPARGSFVLSAISGAVAVLFRQTNIVWVGFVAGTVVVRCAELGHSKFIYGSSKTESSASILSPATHSYLRIFMNFVSVAVSNLPSTLLIVWPFVVVVAGFVVFLMMNGGIVVGDKSSHEVTFHGAQVLYFIIVAASGFGLSLIAPTQVRAFAASARRNGSSVRGVLSIGFIIAAILGIIFRFSPVHKFMLADNRHYTFYVWRKFFLKHDLAKFLPTPLYLYSGWRCWHELGRMRSPLWALVFVFATCLVLIPSPLVEPRYFCVPFMIFHLNTSNQAASHLWVVLVAYIMVNALTLYVFLYHPYDWVDGSTARFMW</sequence>
<comment type="similarity">
    <text evidence="3 14">Belongs to the ALG10 glucosyltransferase family.</text>
</comment>
<feature type="transmembrane region" description="Helical" evidence="14">
    <location>
        <begin position="411"/>
        <end position="430"/>
    </location>
</feature>
<comment type="caution">
    <text evidence="15">The sequence shown here is derived from an EMBL/GenBank/DDBJ whole genome shotgun (WGS) entry which is preliminary data.</text>
</comment>
<evidence type="ECO:0000256" key="6">
    <source>
        <dbReference type="ARBA" id="ARBA00022676"/>
    </source>
</evidence>
<dbReference type="EC" id="2.4.1.256" evidence="4 14"/>
<comment type="catalytic activity">
    <reaction evidence="13">
        <text>an alpha-D-Glc-(1-&gt;3)-alpha-D-Glc-(1-&gt;3)-alpha-D-Man-(1-&gt;2)-alpha-D-Man-(1-&gt;2)-alpha-D-Man-(1-&gt;3)-[alpha-D-Man-(1-&gt;2)-alpha-D-Man-(1-&gt;3)-[alpha-D-Man-(1-&gt;2)-alpha-D-Man-(1-&gt;6)]-alpha-D-Man-(1-&gt;6)]-beta-D-Man-(1-&gt;4)-beta-D-GlcNAc-(1-&gt;4)-alpha-D-GlcNAc-diphospho-di-trans,poly-cis-dolichol + a di-trans,poly-cis-dolichyl beta-D-glucosyl phosphate = a alpha-D-Glc-(1-&gt;2)-alpha-D-Glc-(1-&gt;3)-alpha-D-Glc-(1-&gt;3)-alpha-D-Man-(1-&gt;2)-alpha-D-Man-(1-&gt;2)-alpha-D-Man-(1-&gt;3)-[alpha-D-Man-(1-&gt;2)-alpha-D-Man-(1-&gt;3)-[alpha-D-Man-(1-&gt;2)-alpha-D-Man-(1-&gt;6)]-alpha-D-Man-(1-&gt;6)]-beta-D-Man-(1-&gt;4)-beta-D-GlcNAc-(1-&gt;4)-alpha-D-GlcNAc-diphospho-di-trans,poly-cis-dolichol + a di-trans,poly-cis-dolichyl phosphate + H(+)</text>
        <dbReference type="Rhea" id="RHEA:29543"/>
        <dbReference type="Rhea" id="RHEA-COMP:19498"/>
        <dbReference type="Rhea" id="RHEA-COMP:19502"/>
        <dbReference type="Rhea" id="RHEA-COMP:19512"/>
        <dbReference type="Rhea" id="RHEA-COMP:19522"/>
        <dbReference type="ChEBI" id="CHEBI:15378"/>
        <dbReference type="ChEBI" id="CHEBI:57525"/>
        <dbReference type="ChEBI" id="CHEBI:57683"/>
        <dbReference type="ChEBI" id="CHEBI:132522"/>
        <dbReference type="ChEBI" id="CHEBI:132523"/>
        <dbReference type="EC" id="2.4.1.256"/>
    </reaction>
    <physiologicalReaction direction="left-to-right" evidence="13">
        <dbReference type="Rhea" id="RHEA:29544"/>
    </physiologicalReaction>
</comment>
<comment type="function">
    <text evidence="12">Dol-P-Glc:Glc(2)Man(9)GlcNAc(2)-PP-Dol alpha-1,2-glucosyltransferase that operates in the biosynthetic pathway of dolichol-linked oligosaccharides, the glycan precursors employed in protein asparagine (N)-glycosylation. The assembly of dolichol-linked oligosaccharides begins on the cytosolic side of the endoplasmic reticulum membrane and finishes in its lumen. The sequential addition of sugars to dolichol pyrophosphate produces dolichol-linked oligosaccharides containing fourteen sugars, including two GlcNAcs, nine mannoses and three glucoses. Once assembled, the oligosaccharide is transferred from the lipid to nascent proteins by oligosaccharyltransferases. In the lumen of the endoplasmic reticulum, adds the third and last glucose residue from dolichyl phosphate glucose (Dol-P-Glc) onto the lipid-linked oligosaccharide intermediate Glc(2)Man(9)GlcNAc(2)-PP-Dol to produce Glc(3)Man(9)GlcNAc(2)-PP-Dol.</text>
</comment>
<dbReference type="Proteomes" id="UP001162060">
    <property type="component" value="Unassembled WGS sequence"/>
</dbReference>
<dbReference type="GO" id="GO:0006488">
    <property type="term" value="P:dolichol-linked oligosaccharide biosynthetic process"/>
    <property type="evidence" value="ECO:0007669"/>
    <property type="project" value="UniProtKB-UniRule"/>
</dbReference>